<evidence type="ECO:0000313" key="4">
    <source>
        <dbReference type="Proteomes" id="UP000801492"/>
    </source>
</evidence>
<dbReference type="SUPFAM" id="SSF56112">
    <property type="entry name" value="Protein kinase-like (PK-like)"/>
    <property type="match status" value="1"/>
</dbReference>
<gene>
    <name evidence="3" type="ORF">ILUMI_17350</name>
</gene>
<dbReference type="GO" id="GO:0007005">
    <property type="term" value="P:mitochondrion organization"/>
    <property type="evidence" value="ECO:0007669"/>
    <property type="project" value="TreeGrafter"/>
</dbReference>
<dbReference type="InterPro" id="IPR051130">
    <property type="entry name" value="Mito_struct-func_regulator"/>
</dbReference>
<sequence>MNRLNIRRVIKYATLGSVVGGTFLSLKANDYQLNSIGIVRLSRAAITVFGIGSTYNKNLYKSGISKDSPEYKSLKSFCHQQAAEQLLELCCINKGVYIKVGQHIAALDYLLPKEYVQTMKILHSHAPANKLDDVYKVIREDLKQDPNEIFSSIDPEPLGTASLAQVHKAVLKDGTVVAVKVQHPYVQGNAKVDMKTMEVLVSLVSWFFPEFKFQWLVDETKKNIPQELNFEQEGHNAEKVAKMFRYLDWLVVPKI</sequence>
<evidence type="ECO:0000259" key="2">
    <source>
        <dbReference type="Pfam" id="PF03109"/>
    </source>
</evidence>
<name>A0A8K0G804_IGNLU</name>
<proteinExistence type="inferred from homology"/>
<feature type="domain" description="ABC1 atypical kinase-like" evidence="2">
    <location>
        <begin position="122"/>
        <end position="255"/>
    </location>
</feature>
<dbReference type="AlphaFoldDB" id="A0A8K0G804"/>
<comment type="caution">
    <text evidence="3">The sequence shown here is derived from an EMBL/GenBank/DDBJ whole genome shotgun (WGS) entry which is preliminary data.</text>
</comment>
<protein>
    <recommendedName>
        <fullName evidence="2">ABC1 atypical kinase-like domain-containing protein</fullName>
    </recommendedName>
</protein>
<dbReference type="GO" id="GO:0005743">
    <property type="term" value="C:mitochondrial inner membrane"/>
    <property type="evidence" value="ECO:0007669"/>
    <property type="project" value="TreeGrafter"/>
</dbReference>
<comment type="similarity">
    <text evidence="1">Belongs to the protein kinase superfamily. ADCK protein kinase family.</text>
</comment>
<reference evidence="3" key="1">
    <citation type="submission" date="2019-08" db="EMBL/GenBank/DDBJ databases">
        <title>The genome of the North American firefly Photinus pyralis.</title>
        <authorList>
            <consortium name="Photinus pyralis genome working group"/>
            <person name="Fallon T.R."/>
            <person name="Sander Lower S.E."/>
            <person name="Weng J.-K."/>
        </authorList>
    </citation>
    <scope>NUCLEOTIDE SEQUENCE</scope>
    <source>
        <strain evidence="3">TRF0915ILg1</strain>
        <tissue evidence="3">Whole body</tissue>
    </source>
</reference>
<dbReference type="Proteomes" id="UP000801492">
    <property type="component" value="Unassembled WGS sequence"/>
</dbReference>
<dbReference type="Pfam" id="PF03109">
    <property type="entry name" value="ABC1"/>
    <property type="match status" value="1"/>
</dbReference>
<feature type="non-terminal residue" evidence="3">
    <location>
        <position position="255"/>
    </location>
</feature>
<dbReference type="EMBL" id="VTPC01073503">
    <property type="protein sequence ID" value="KAF2888823.1"/>
    <property type="molecule type" value="Genomic_DNA"/>
</dbReference>
<dbReference type="InterPro" id="IPR004147">
    <property type="entry name" value="ABC1_dom"/>
</dbReference>
<keyword evidence="4" id="KW-1185">Reference proteome</keyword>
<dbReference type="GO" id="GO:0055088">
    <property type="term" value="P:lipid homeostasis"/>
    <property type="evidence" value="ECO:0007669"/>
    <property type="project" value="TreeGrafter"/>
</dbReference>
<dbReference type="PANTHER" id="PTHR43173">
    <property type="entry name" value="ABC1 FAMILY PROTEIN"/>
    <property type="match status" value="1"/>
</dbReference>
<evidence type="ECO:0000256" key="1">
    <source>
        <dbReference type="ARBA" id="ARBA00009670"/>
    </source>
</evidence>
<organism evidence="3 4">
    <name type="scientific">Ignelater luminosus</name>
    <name type="common">Cucubano</name>
    <name type="synonym">Pyrophorus luminosus</name>
    <dbReference type="NCBI Taxonomy" id="2038154"/>
    <lineage>
        <taxon>Eukaryota</taxon>
        <taxon>Metazoa</taxon>
        <taxon>Ecdysozoa</taxon>
        <taxon>Arthropoda</taxon>
        <taxon>Hexapoda</taxon>
        <taxon>Insecta</taxon>
        <taxon>Pterygota</taxon>
        <taxon>Neoptera</taxon>
        <taxon>Endopterygota</taxon>
        <taxon>Coleoptera</taxon>
        <taxon>Polyphaga</taxon>
        <taxon>Elateriformia</taxon>
        <taxon>Elateroidea</taxon>
        <taxon>Elateridae</taxon>
        <taxon>Agrypninae</taxon>
        <taxon>Pyrophorini</taxon>
        <taxon>Ignelater</taxon>
    </lineage>
</organism>
<dbReference type="OrthoDB" id="427480at2759"/>
<evidence type="ECO:0000313" key="3">
    <source>
        <dbReference type="EMBL" id="KAF2888823.1"/>
    </source>
</evidence>
<dbReference type="PANTHER" id="PTHR43173:SF19">
    <property type="entry name" value="AARF DOMAIN-CONTAINING PROTEIN KINASE 1"/>
    <property type="match status" value="1"/>
</dbReference>
<dbReference type="InterPro" id="IPR011009">
    <property type="entry name" value="Kinase-like_dom_sf"/>
</dbReference>
<accession>A0A8K0G804</accession>